<evidence type="ECO:0008006" key="5">
    <source>
        <dbReference type="Google" id="ProtNLM"/>
    </source>
</evidence>
<feature type="signal peptide" evidence="2">
    <location>
        <begin position="1"/>
        <end position="18"/>
    </location>
</feature>
<keyword evidence="1" id="KW-0812">Transmembrane</keyword>
<keyword evidence="2" id="KW-0732">Signal</keyword>
<evidence type="ECO:0000256" key="1">
    <source>
        <dbReference type="SAM" id="Phobius"/>
    </source>
</evidence>
<evidence type="ECO:0000313" key="3">
    <source>
        <dbReference type="EMBL" id="KAG8461241.1"/>
    </source>
</evidence>
<name>A0A8J6C7R7_DIALT</name>
<sequence length="269" mass="28846">MRITWLVCSAALLSGAAAFTAGRPRIAAARRRAAAVAHAPRARVALSSAAAGSDGASKWYRTLGITPDASYDEITDAFAALVQQAGSDEGRIATLERARDMILDARLKMRLSGKGDTVRDPTIKPKRKRDWLAPLRFCAKYLEMPTREHVAKVTTLFGGCAITSLLAPSVGGQLSFLCLLLGPSTIYARGQPEPVRDDSGQIGEILPTKPIPWVLAFVLNSIFAGLGYVIGMLYLSFIIPPSVIPLNMLCNAMVAVGTWCATLVFKTQV</sequence>
<feature type="chain" id="PRO_5035216406" description="J domain-containing protein" evidence="2">
    <location>
        <begin position="19"/>
        <end position="269"/>
    </location>
</feature>
<gene>
    <name evidence="3" type="ORF">KFE25_002430</name>
</gene>
<feature type="transmembrane region" description="Helical" evidence="1">
    <location>
        <begin position="211"/>
        <end position="234"/>
    </location>
</feature>
<dbReference type="PANTHER" id="PTHR33372:SF2">
    <property type="entry name" value="PROTEIN CHAPERONE-LIKE PROTEIN OF POR1, CHLOROPLASTIC"/>
    <property type="match status" value="1"/>
</dbReference>
<organism evidence="3 4">
    <name type="scientific">Diacronema lutheri</name>
    <name type="common">Unicellular marine alga</name>
    <name type="synonym">Monochrysis lutheri</name>
    <dbReference type="NCBI Taxonomy" id="2081491"/>
    <lineage>
        <taxon>Eukaryota</taxon>
        <taxon>Haptista</taxon>
        <taxon>Haptophyta</taxon>
        <taxon>Pavlovophyceae</taxon>
        <taxon>Pavlovales</taxon>
        <taxon>Pavlovaceae</taxon>
        <taxon>Diacronema</taxon>
    </lineage>
</organism>
<dbReference type="Pfam" id="PF11833">
    <property type="entry name" value="CPP1-like"/>
    <property type="match status" value="1"/>
</dbReference>
<reference evidence="3" key="1">
    <citation type="submission" date="2021-05" db="EMBL/GenBank/DDBJ databases">
        <title>The genome of the haptophyte Pavlova lutheri (Diacronema luteri, Pavlovales) - a model for lipid biosynthesis in eukaryotic algae.</title>
        <authorList>
            <person name="Hulatt C.J."/>
            <person name="Posewitz M.C."/>
        </authorList>
    </citation>
    <scope>NUCLEOTIDE SEQUENCE</scope>
    <source>
        <strain evidence="3">NIVA-4/92</strain>
    </source>
</reference>
<proteinExistence type="predicted"/>
<keyword evidence="1" id="KW-0472">Membrane</keyword>
<dbReference type="OrthoDB" id="2014563at2759"/>
<dbReference type="AlphaFoldDB" id="A0A8J6C7R7"/>
<protein>
    <recommendedName>
        <fullName evidence="5">J domain-containing protein</fullName>
    </recommendedName>
</protein>
<dbReference type="InterPro" id="IPR021788">
    <property type="entry name" value="CPP1-like"/>
</dbReference>
<comment type="caution">
    <text evidence="3">The sequence shown here is derived from an EMBL/GenBank/DDBJ whole genome shotgun (WGS) entry which is preliminary data.</text>
</comment>
<feature type="transmembrane region" description="Helical" evidence="1">
    <location>
        <begin position="246"/>
        <end position="265"/>
    </location>
</feature>
<dbReference type="Proteomes" id="UP000751190">
    <property type="component" value="Unassembled WGS sequence"/>
</dbReference>
<evidence type="ECO:0000313" key="4">
    <source>
        <dbReference type="Proteomes" id="UP000751190"/>
    </source>
</evidence>
<accession>A0A8J6C7R7</accession>
<evidence type="ECO:0000256" key="2">
    <source>
        <dbReference type="SAM" id="SignalP"/>
    </source>
</evidence>
<dbReference type="PANTHER" id="PTHR33372">
    <property type="match status" value="1"/>
</dbReference>
<keyword evidence="1" id="KW-1133">Transmembrane helix</keyword>
<dbReference type="EMBL" id="JAGTXO010000027">
    <property type="protein sequence ID" value="KAG8461241.1"/>
    <property type="molecule type" value="Genomic_DNA"/>
</dbReference>
<dbReference type="GO" id="GO:0031969">
    <property type="term" value="C:chloroplast membrane"/>
    <property type="evidence" value="ECO:0007669"/>
    <property type="project" value="TreeGrafter"/>
</dbReference>
<keyword evidence="4" id="KW-1185">Reference proteome</keyword>